<evidence type="ECO:0000313" key="1">
    <source>
        <dbReference type="EMBL" id="KTF05741.1"/>
    </source>
</evidence>
<dbReference type="InterPro" id="IPR001544">
    <property type="entry name" value="Aminotrans_IV"/>
</dbReference>
<dbReference type="InterPro" id="IPR036038">
    <property type="entry name" value="Aminotransferase-like"/>
</dbReference>
<keyword evidence="1" id="KW-0808">Transferase</keyword>
<comment type="caution">
    <text evidence="1">The sequence shown here is derived from an EMBL/GenBank/DDBJ whole genome shotgun (WGS) entry which is preliminary data.</text>
</comment>
<sequence>QTADNRTAIFRLKEHTERLLGSAKIFQMDVPFDAATLEQAHKDVVKQNNLAEAYIRPLIWVGAEKLGLSSRDNSINAMVAALALGRISW</sequence>
<name>A0A1B6NR32_9ZZZZ</name>
<reference evidence="1" key="1">
    <citation type="submission" date="2013-11" db="EMBL/GenBank/DDBJ databases">
        <title>Microbial diversity, functional groups and degradation webs in Northern and Southern Mediterranean and Red Sea marine crude oil polluted sites.</title>
        <authorList>
            <person name="Daffonchio D."/>
            <person name="Mapelli F."/>
            <person name="Ferrer M."/>
            <person name="Richter M."/>
            <person name="Cherif A."/>
            <person name="Malkawi H.I."/>
            <person name="Yakimov M.M."/>
            <person name="Abdel-Fattah Y.R."/>
            <person name="Blaghen M."/>
            <person name="Golyshin P.N."/>
            <person name="Kalogerakis N."/>
            <person name="Boon N."/>
            <person name="Magagnini M."/>
            <person name="Fava F."/>
        </authorList>
    </citation>
    <scope>NUCLEOTIDE SEQUENCE</scope>
</reference>
<feature type="non-terminal residue" evidence="1">
    <location>
        <position position="1"/>
    </location>
</feature>
<dbReference type="GO" id="GO:0008483">
    <property type="term" value="F:transaminase activity"/>
    <property type="evidence" value="ECO:0007669"/>
    <property type="project" value="UniProtKB-KW"/>
</dbReference>
<dbReference type="AlphaFoldDB" id="A0A1B6NR32"/>
<dbReference type="InterPro" id="IPR043131">
    <property type="entry name" value="BCAT-like_N"/>
</dbReference>
<keyword evidence="1" id="KW-0032">Aminotransferase</keyword>
<gene>
    <name evidence="1" type="ORF">MGSAQ_002763</name>
</gene>
<proteinExistence type="predicted"/>
<dbReference type="SUPFAM" id="SSF56752">
    <property type="entry name" value="D-aminoacid aminotransferase-like PLP-dependent enzymes"/>
    <property type="match status" value="1"/>
</dbReference>
<organism evidence="1">
    <name type="scientific">marine sediment metagenome</name>
    <dbReference type="NCBI Taxonomy" id="412755"/>
    <lineage>
        <taxon>unclassified sequences</taxon>
        <taxon>metagenomes</taxon>
        <taxon>ecological metagenomes</taxon>
    </lineage>
</organism>
<dbReference type="Pfam" id="PF01063">
    <property type="entry name" value="Aminotran_4"/>
    <property type="match status" value="1"/>
</dbReference>
<dbReference type="Gene3D" id="3.30.470.10">
    <property type="match status" value="1"/>
</dbReference>
<dbReference type="EMBL" id="AYSL01001597">
    <property type="protein sequence ID" value="KTF05741.1"/>
    <property type="molecule type" value="Genomic_DNA"/>
</dbReference>
<protein>
    <submittedName>
        <fullName evidence="1">Branched-chain amino acid aminotransferase</fullName>
    </submittedName>
</protein>
<accession>A0A1B6NR32</accession>